<evidence type="ECO:0000313" key="1">
    <source>
        <dbReference type="EMBL" id="KAL1265496.1"/>
    </source>
</evidence>
<organism evidence="1 2">
    <name type="scientific">Cirrhinus molitorella</name>
    <name type="common">mud carp</name>
    <dbReference type="NCBI Taxonomy" id="172907"/>
    <lineage>
        <taxon>Eukaryota</taxon>
        <taxon>Metazoa</taxon>
        <taxon>Chordata</taxon>
        <taxon>Craniata</taxon>
        <taxon>Vertebrata</taxon>
        <taxon>Euteleostomi</taxon>
        <taxon>Actinopterygii</taxon>
        <taxon>Neopterygii</taxon>
        <taxon>Teleostei</taxon>
        <taxon>Ostariophysi</taxon>
        <taxon>Cypriniformes</taxon>
        <taxon>Cyprinidae</taxon>
        <taxon>Labeoninae</taxon>
        <taxon>Labeonini</taxon>
        <taxon>Cirrhinus</taxon>
    </lineage>
</organism>
<accession>A0ABR3MLJ1</accession>
<reference evidence="1 2" key="1">
    <citation type="submission" date="2023-09" db="EMBL/GenBank/DDBJ databases">
        <authorList>
            <person name="Wang M."/>
        </authorList>
    </citation>
    <scope>NUCLEOTIDE SEQUENCE [LARGE SCALE GENOMIC DNA]</scope>
    <source>
        <strain evidence="1">GT-2023</strain>
        <tissue evidence="1">Liver</tissue>
    </source>
</reference>
<sequence>MTTNNPHHTLSFKCTYCYETMRALERKVMISTPLILYGLFSRTVQVLLTESSAYLHAPLNLCATPRLLLRGHERTTHELLRITSAPGAWPCLFPHAIT</sequence>
<keyword evidence="2" id="KW-1185">Reference proteome</keyword>
<dbReference type="Proteomes" id="UP001558613">
    <property type="component" value="Unassembled WGS sequence"/>
</dbReference>
<comment type="caution">
    <text evidence="1">The sequence shown here is derived from an EMBL/GenBank/DDBJ whole genome shotgun (WGS) entry which is preliminary data.</text>
</comment>
<name>A0ABR3MLJ1_9TELE</name>
<dbReference type="EMBL" id="JAYMGO010000011">
    <property type="protein sequence ID" value="KAL1265496.1"/>
    <property type="molecule type" value="Genomic_DNA"/>
</dbReference>
<gene>
    <name evidence="1" type="ORF">QQF64_003523</name>
</gene>
<proteinExistence type="predicted"/>
<evidence type="ECO:0000313" key="2">
    <source>
        <dbReference type="Proteomes" id="UP001558613"/>
    </source>
</evidence>
<protein>
    <submittedName>
        <fullName evidence="1">Uncharacterized protein</fullName>
    </submittedName>
</protein>